<dbReference type="Gene3D" id="3.40.50.300">
    <property type="entry name" value="P-loop containing nucleotide triphosphate hydrolases"/>
    <property type="match status" value="2"/>
</dbReference>
<keyword evidence="2" id="KW-1185">Reference proteome</keyword>
<proteinExistence type="predicted"/>
<accession>A0ABP0QT48</accession>
<dbReference type="SUPFAM" id="SSF52540">
    <property type="entry name" value="P-loop containing nucleoside triphosphate hydrolases"/>
    <property type="match status" value="1"/>
</dbReference>
<evidence type="ECO:0000313" key="1">
    <source>
        <dbReference type="EMBL" id="CAK9091458.1"/>
    </source>
</evidence>
<gene>
    <name evidence="1" type="ORF">SCF082_LOCUS43086</name>
</gene>
<comment type="caution">
    <text evidence="1">The sequence shown here is derived from an EMBL/GenBank/DDBJ whole genome shotgun (WGS) entry which is preliminary data.</text>
</comment>
<protein>
    <recommendedName>
        <fullName evidence="3">G domain-containing protein</fullName>
    </recommendedName>
</protein>
<evidence type="ECO:0000313" key="2">
    <source>
        <dbReference type="Proteomes" id="UP001642464"/>
    </source>
</evidence>
<dbReference type="Proteomes" id="UP001642464">
    <property type="component" value="Unassembled WGS sequence"/>
</dbReference>
<evidence type="ECO:0008006" key="3">
    <source>
        <dbReference type="Google" id="ProtNLM"/>
    </source>
</evidence>
<reference evidence="1 2" key="1">
    <citation type="submission" date="2024-02" db="EMBL/GenBank/DDBJ databases">
        <authorList>
            <person name="Chen Y."/>
            <person name="Shah S."/>
            <person name="Dougan E. K."/>
            <person name="Thang M."/>
            <person name="Chan C."/>
        </authorList>
    </citation>
    <scope>NUCLEOTIDE SEQUENCE [LARGE SCALE GENOMIC DNA]</scope>
</reference>
<dbReference type="EMBL" id="CAXAMM010040162">
    <property type="protein sequence ID" value="CAK9091458.1"/>
    <property type="molecule type" value="Genomic_DNA"/>
</dbReference>
<sequence length="407" mass="45715">MSTMPSKPFVLAMGGPGVEKSSLLNALMDDPKAFSADQNPKVVETDALKMMDSGCFPSPHGNDSKATQKLLEQFKEHGAPSAVLLCCKSLLYDQICQKIVSFLQRVFGHQTLTHVVFVLTQQGLKDNQLKEYARAEEKLPQPPAELDDRWRQAIMNHWTHNLAKNFNRSVSSMHEWLGEKADLPALILDSQAWKYHDEVDGSETKLFKDQKDWLFDFSRCEPLRILCKNPSRSAADLGPFKPFVFAMGGPGVGKSSLLNALMDDPKAFSADQNPKVVETDALKMMDSGCFPSPHGNDSEATQKLLEQFKEHGAPSAVLLCSAVGKYDEVIKKLMSFLHGVFGDQVLAHAVLVLTKQVLDDKRLKMYEKSSNRDLPQHVDDEWRQVTVQRWRKNLAESFNNGLKQWLV</sequence>
<organism evidence="1 2">
    <name type="scientific">Durusdinium trenchii</name>
    <dbReference type="NCBI Taxonomy" id="1381693"/>
    <lineage>
        <taxon>Eukaryota</taxon>
        <taxon>Sar</taxon>
        <taxon>Alveolata</taxon>
        <taxon>Dinophyceae</taxon>
        <taxon>Suessiales</taxon>
        <taxon>Symbiodiniaceae</taxon>
        <taxon>Durusdinium</taxon>
    </lineage>
</organism>
<dbReference type="InterPro" id="IPR027417">
    <property type="entry name" value="P-loop_NTPase"/>
</dbReference>
<name>A0ABP0QT48_9DINO</name>